<dbReference type="EMBL" id="DVIQ01000002">
    <property type="protein sequence ID" value="HIS29941.1"/>
    <property type="molecule type" value="Genomic_DNA"/>
</dbReference>
<dbReference type="GO" id="GO:0000150">
    <property type="term" value="F:DNA strand exchange activity"/>
    <property type="evidence" value="ECO:0007669"/>
    <property type="project" value="InterPro"/>
</dbReference>
<sequence length="553" mass="63784">MPIFKDSYVSSDSEQQFLAIAYYRLSKEAEKKTADNESDSISNQRKLVHAFLEHNPNITLVGEEYDDGYTGTNYERPGFRAILARVHAGEANCVIVKDLSRLGREYIETGKYLEKIFPELGVRFIAINDDVDSENSSSGDDLIIPIKNIMNESYCRELSKKLRRQFRIQRGNGEFLGAFASYGYIKSPEDKHKLVVDEYAAEIVKSIFSLKVKGMNQQAIANFLNENGILAPSEYKKSQGFRYKTGFQSNSAGKWSAVTIRGILTNPIYIGTLVQGKRGTPNYKIKKVRIRRPEDWVVVEKNHDAIIDPLIFSTVQKMLSRDTRTSPSEETVFPLAGVLFCGDCKGSMCRRSVTRSGKKFYYYVCGTNKHGRGCSSHNFEQKKLETIVLHAINNQVRIVVEMEQVLREINQKELSSARIKRLDLLIAQKEKDIDGYQEFRMKLYEALKDELIDRSEYERMRQKYAQMIEEAETGLKRLLTERQMTLSNEYKDDGWIAQFLKFNGLQELTREAVVSLIDRVEVYQDKQLRIVFNYRDEIARYQELIEQTKKEVG</sequence>
<name>A0A9D1JIB1_9FIRM</name>
<dbReference type="InterPro" id="IPR038109">
    <property type="entry name" value="DNA_bind_recomb_sf"/>
</dbReference>
<protein>
    <submittedName>
        <fullName evidence="3">Recombinase family protein</fullName>
    </submittedName>
</protein>
<dbReference type="SMART" id="SM00857">
    <property type="entry name" value="Resolvase"/>
    <property type="match status" value="1"/>
</dbReference>
<dbReference type="PANTHER" id="PTHR30461:SF23">
    <property type="entry name" value="DNA RECOMBINASE-RELATED"/>
    <property type="match status" value="1"/>
</dbReference>
<reference evidence="3" key="1">
    <citation type="submission" date="2020-10" db="EMBL/GenBank/DDBJ databases">
        <authorList>
            <person name="Gilroy R."/>
        </authorList>
    </citation>
    <scope>NUCLEOTIDE SEQUENCE</scope>
    <source>
        <strain evidence="3">CHK190-19873</strain>
    </source>
</reference>
<dbReference type="Pfam" id="PF07508">
    <property type="entry name" value="Recombinase"/>
    <property type="match status" value="1"/>
</dbReference>
<evidence type="ECO:0000313" key="3">
    <source>
        <dbReference type="EMBL" id="HIS29941.1"/>
    </source>
</evidence>
<accession>A0A9D1JIB1</accession>
<dbReference type="InterPro" id="IPR011109">
    <property type="entry name" value="DNA_bind_recombinase_dom"/>
</dbReference>
<dbReference type="InterPro" id="IPR036162">
    <property type="entry name" value="Resolvase-like_N_sf"/>
</dbReference>
<evidence type="ECO:0000259" key="2">
    <source>
        <dbReference type="PROSITE" id="PS51737"/>
    </source>
</evidence>
<dbReference type="AlphaFoldDB" id="A0A9D1JIB1"/>
<dbReference type="Pfam" id="PF00239">
    <property type="entry name" value="Resolvase"/>
    <property type="match status" value="1"/>
</dbReference>
<dbReference type="Gene3D" id="3.90.1750.20">
    <property type="entry name" value="Putative Large Serine Recombinase, Chain B, Domain 2"/>
    <property type="match status" value="1"/>
</dbReference>
<feature type="domain" description="Resolvase/invertase-type recombinase catalytic" evidence="1">
    <location>
        <begin position="18"/>
        <end position="173"/>
    </location>
</feature>
<dbReference type="PROSITE" id="PS51737">
    <property type="entry name" value="RECOMBINASE_DNA_BIND"/>
    <property type="match status" value="1"/>
</dbReference>
<dbReference type="PROSITE" id="PS51736">
    <property type="entry name" value="RECOMBINASES_3"/>
    <property type="match status" value="1"/>
</dbReference>
<dbReference type="GO" id="GO:0003677">
    <property type="term" value="F:DNA binding"/>
    <property type="evidence" value="ECO:0007669"/>
    <property type="project" value="InterPro"/>
</dbReference>
<dbReference type="SUPFAM" id="SSF53041">
    <property type="entry name" value="Resolvase-like"/>
    <property type="match status" value="1"/>
</dbReference>
<evidence type="ECO:0000313" key="4">
    <source>
        <dbReference type="Proteomes" id="UP000823935"/>
    </source>
</evidence>
<comment type="caution">
    <text evidence="3">The sequence shown here is derived from an EMBL/GenBank/DDBJ whole genome shotgun (WGS) entry which is preliminary data.</text>
</comment>
<dbReference type="Pfam" id="PF13408">
    <property type="entry name" value="Zn_ribbon_recom"/>
    <property type="match status" value="1"/>
</dbReference>
<dbReference type="InterPro" id="IPR006119">
    <property type="entry name" value="Resolv_N"/>
</dbReference>
<dbReference type="PANTHER" id="PTHR30461">
    <property type="entry name" value="DNA-INVERTASE FROM LAMBDOID PROPHAGE"/>
    <property type="match status" value="1"/>
</dbReference>
<gene>
    <name evidence="3" type="ORF">IAB44_00080</name>
</gene>
<proteinExistence type="predicted"/>
<feature type="domain" description="Recombinase" evidence="2">
    <location>
        <begin position="181"/>
        <end position="325"/>
    </location>
</feature>
<dbReference type="Gene3D" id="3.40.50.1390">
    <property type="entry name" value="Resolvase, N-terminal catalytic domain"/>
    <property type="match status" value="1"/>
</dbReference>
<reference evidence="3" key="2">
    <citation type="journal article" date="2021" name="PeerJ">
        <title>Extensive microbial diversity within the chicken gut microbiome revealed by metagenomics and culture.</title>
        <authorList>
            <person name="Gilroy R."/>
            <person name="Ravi A."/>
            <person name="Getino M."/>
            <person name="Pursley I."/>
            <person name="Horton D.L."/>
            <person name="Alikhan N.F."/>
            <person name="Baker D."/>
            <person name="Gharbi K."/>
            <person name="Hall N."/>
            <person name="Watson M."/>
            <person name="Adriaenssens E.M."/>
            <person name="Foster-Nyarko E."/>
            <person name="Jarju S."/>
            <person name="Secka A."/>
            <person name="Antonio M."/>
            <person name="Oren A."/>
            <person name="Chaudhuri R.R."/>
            <person name="La Ragione R."/>
            <person name="Hildebrand F."/>
            <person name="Pallen M.J."/>
        </authorList>
    </citation>
    <scope>NUCLEOTIDE SEQUENCE</scope>
    <source>
        <strain evidence="3">CHK190-19873</strain>
    </source>
</reference>
<dbReference type="InterPro" id="IPR025827">
    <property type="entry name" value="Zn_ribbon_recom_dom"/>
</dbReference>
<dbReference type="Proteomes" id="UP000823935">
    <property type="component" value="Unassembled WGS sequence"/>
</dbReference>
<evidence type="ECO:0000259" key="1">
    <source>
        <dbReference type="PROSITE" id="PS51736"/>
    </source>
</evidence>
<organism evidence="3 4">
    <name type="scientific">Candidatus Limivivens intestinipullorum</name>
    <dbReference type="NCBI Taxonomy" id="2840858"/>
    <lineage>
        <taxon>Bacteria</taxon>
        <taxon>Bacillati</taxon>
        <taxon>Bacillota</taxon>
        <taxon>Clostridia</taxon>
        <taxon>Lachnospirales</taxon>
        <taxon>Lachnospiraceae</taxon>
        <taxon>Lachnospiraceae incertae sedis</taxon>
        <taxon>Candidatus Limivivens</taxon>
    </lineage>
</organism>
<dbReference type="InterPro" id="IPR050639">
    <property type="entry name" value="SSR_resolvase"/>
</dbReference>